<evidence type="ECO:0000259" key="1">
    <source>
        <dbReference type="Pfam" id="PF02627"/>
    </source>
</evidence>
<dbReference type="Proteomes" id="UP000503399">
    <property type="component" value="Chromosome"/>
</dbReference>
<evidence type="ECO:0000313" key="2">
    <source>
        <dbReference type="EMBL" id="CAB1127518.1"/>
    </source>
</evidence>
<dbReference type="Pfam" id="PF02627">
    <property type="entry name" value="CMD"/>
    <property type="match status" value="1"/>
</dbReference>
<keyword evidence="3" id="KW-1185">Reference proteome</keyword>
<dbReference type="AlphaFoldDB" id="A0A6F8ZCY9"/>
<dbReference type="SUPFAM" id="SSF69118">
    <property type="entry name" value="AhpD-like"/>
    <property type="match status" value="1"/>
</dbReference>
<dbReference type="Gene3D" id="1.20.1290.10">
    <property type="entry name" value="AhpD-like"/>
    <property type="match status" value="1"/>
</dbReference>
<accession>A0A6F8ZCY9</accession>
<evidence type="ECO:0000313" key="3">
    <source>
        <dbReference type="Proteomes" id="UP000503399"/>
    </source>
</evidence>
<dbReference type="GO" id="GO:0051920">
    <property type="term" value="F:peroxiredoxin activity"/>
    <property type="evidence" value="ECO:0007669"/>
    <property type="project" value="InterPro"/>
</dbReference>
<dbReference type="InterPro" id="IPR029032">
    <property type="entry name" value="AhpD-like"/>
</dbReference>
<gene>
    <name evidence="2" type="ORF">R50_0012</name>
</gene>
<name>A0A6F8ZCY9_9FIRM</name>
<feature type="domain" description="Carboxymuconolactone decarboxylase-like" evidence="1">
    <location>
        <begin position="18"/>
        <end position="101"/>
    </location>
</feature>
<dbReference type="PANTHER" id="PTHR33930:SF2">
    <property type="entry name" value="BLR3452 PROTEIN"/>
    <property type="match status" value="1"/>
</dbReference>
<proteinExistence type="predicted"/>
<organism evidence="2 3">
    <name type="scientific">Candidatus Hydrogenisulfobacillus filiaventi</name>
    <dbReference type="NCBI Taxonomy" id="2707344"/>
    <lineage>
        <taxon>Bacteria</taxon>
        <taxon>Bacillati</taxon>
        <taxon>Bacillota</taxon>
        <taxon>Clostridia</taxon>
        <taxon>Eubacteriales</taxon>
        <taxon>Clostridiales Family XVII. Incertae Sedis</taxon>
        <taxon>Candidatus Hydrogenisulfobacillus</taxon>
    </lineage>
</organism>
<dbReference type="EMBL" id="LR778114">
    <property type="protein sequence ID" value="CAB1127518.1"/>
    <property type="molecule type" value="Genomic_DNA"/>
</dbReference>
<dbReference type="KEGG" id="hfv:R50_0012"/>
<dbReference type="PANTHER" id="PTHR33930">
    <property type="entry name" value="ALKYL HYDROPEROXIDE REDUCTASE AHPD"/>
    <property type="match status" value="1"/>
</dbReference>
<dbReference type="InterPro" id="IPR003779">
    <property type="entry name" value="CMD-like"/>
</dbReference>
<sequence>MPADYLPPVYQALRTRYPAVLEAWDRVAAATHSAGPLTPREAHLVQLGIAIGARSPGGVRSHARRALAEGIEADALLQAALLALTTSGITATTAAFGWIQEVLKEAEAGT</sequence>
<protein>
    <submittedName>
        <fullName evidence="2">Carboxymuconolactone decarboxylase family protein</fullName>
    </submittedName>
</protein>
<reference evidence="2 3" key="1">
    <citation type="submission" date="2020-02" db="EMBL/GenBank/DDBJ databases">
        <authorList>
            <person name="Hogendoorn C."/>
        </authorList>
    </citation>
    <scope>NUCLEOTIDE SEQUENCE [LARGE SCALE GENOMIC DNA]</scope>
    <source>
        <strain evidence="2">R501</strain>
    </source>
</reference>